<organism evidence="2 3">
    <name type="scientific">Ranatra chinensis</name>
    <dbReference type="NCBI Taxonomy" id="642074"/>
    <lineage>
        <taxon>Eukaryota</taxon>
        <taxon>Metazoa</taxon>
        <taxon>Ecdysozoa</taxon>
        <taxon>Arthropoda</taxon>
        <taxon>Hexapoda</taxon>
        <taxon>Insecta</taxon>
        <taxon>Pterygota</taxon>
        <taxon>Neoptera</taxon>
        <taxon>Paraneoptera</taxon>
        <taxon>Hemiptera</taxon>
        <taxon>Heteroptera</taxon>
        <taxon>Panheteroptera</taxon>
        <taxon>Nepomorpha</taxon>
        <taxon>Nepidae</taxon>
        <taxon>Ranatrinae</taxon>
        <taxon>Ranatra</taxon>
    </lineage>
</organism>
<dbReference type="EMBL" id="JBFDAA010000008">
    <property type="protein sequence ID" value="KAL1129841.1"/>
    <property type="molecule type" value="Genomic_DNA"/>
</dbReference>
<protein>
    <submittedName>
        <fullName evidence="2">Uncharacterized protein</fullName>
    </submittedName>
</protein>
<comment type="caution">
    <text evidence="2">The sequence shown here is derived from an EMBL/GenBank/DDBJ whole genome shotgun (WGS) entry which is preliminary data.</text>
</comment>
<proteinExistence type="predicted"/>
<dbReference type="AlphaFoldDB" id="A0ABD0YEU5"/>
<sequence>MLNVLTSPGITWRNIFKFNFMGLLSVVGPLRRYCAYINPEPYFADDAPTWETLALETGTWPMGDTQPTGVVKWRKGGGKVAQGGGALGGATPAAPAAGSPQSSSSGAPESGDKCVSVHSQCTVGAQSVTVSDSGPLLPPPAPHTCGSAKTGPLSITRGRTPPPCSSVACRRYEVWTVIDMTPLDTSLVTRPAARPGTLISLARDTFRPGGNPGLSIPPM</sequence>
<keyword evidence="3" id="KW-1185">Reference proteome</keyword>
<evidence type="ECO:0000256" key="1">
    <source>
        <dbReference type="SAM" id="MobiDB-lite"/>
    </source>
</evidence>
<feature type="compositionally biased region" description="Low complexity" evidence="1">
    <location>
        <begin position="89"/>
        <end position="109"/>
    </location>
</feature>
<gene>
    <name evidence="2" type="ORF">AAG570_012785</name>
</gene>
<accession>A0ABD0YEU5</accession>
<dbReference type="Proteomes" id="UP001558652">
    <property type="component" value="Unassembled WGS sequence"/>
</dbReference>
<name>A0ABD0YEU5_9HEMI</name>
<reference evidence="2 3" key="1">
    <citation type="submission" date="2024-07" db="EMBL/GenBank/DDBJ databases">
        <title>Chromosome-level genome assembly of the water stick insect Ranatra chinensis (Heteroptera: Nepidae).</title>
        <authorList>
            <person name="Liu X."/>
        </authorList>
    </citation>
    <scope>NUCLEOTIDE SEQUENCE [LARGE SCALE GENOMIC DNA]</scope>
    <source>
        <strain evidence="2">Cailab_2021Rc</strain>
        <tissue evidence="2">Muscle</tissue>
    </source>
</reference>
<evidence type="ECO:0000313" key="3">
    <source>
        <dbReference type="Proteomes" id="UP001558652"/>
    </source>
</evidence>
<feature type="region of interest" description="Disordered" evidence="1">
    <location>
        <begin position="81"/>
        <end position="111"/>
    </location>
</feature>
<evidence type="ECO:0000313" key="2">
    <source>
        <dbReference type="EMBL" id="KAL1129841.1"/>
    </source>
</evidence>